<comment type="caution">
    <text evidence="2">The sequence shown here is derived from an EMBL/GenBank/DDBJ whole genome shotgun (WGS) entry which is preliminary data.</text>
</comment>
<dbReference type="PANTHER" id="PTHR42924">
    <property type="entry name" value="EXONUCLEASE"/>
    <property type="match status" value="1"/>
</dbReference>
<dbReference type="InterPro" id="IPR016195">
    <property type="entry name" value="Pol/histidinol_Pase-like"/>
</dbReference>
<dbReference type="SUPFAM" id="SSF89550">
    <property type="entry name" value="PHP domain-like"/>
    <property type="match status" value="1"/>
</dbReference>
<dbReference type="InterPro" id="IPR004013">
    <property type="entry name" value="PHP_dom"/>
</dbReference>
<dbReference type="NCBIfam" id="NF038032">
    <property type="entry name" value="CehA_McbA_metalo"/>
    <property type="match status" value="1"/>
</dbReference>
<name>A0A229UWD6_9BACL</name>
<dbReference type="Pfam" id="PF02811">
    <property type="entry name" value="PHP"/>
    <property type="match status" value="1"/>
</dbReference>
<dbReference type="GO" id="GO:0035312">
    <property type="term" value="F:5'-3' DNA exonuclease activity"/>
    <property type="evidence" value="ECO:0007669"/>
    <property type="project" value="TreeGrafter"/>
</dbReference>
<protein>
    <submittedName>
        <fullName evidence="2">Histidinol-phosphatase</fullName>
    </submittedName>
</protein>
<dbReference type="PANTHER" id="PTHR42924:SF3">
    <property type="entry name" value="POLYMERASE_HISTIDINOL PHOSPHATASE N-TERMINAL DOMAIN-CONTAINING PROTEIN"/>
    <property type="match status" value="1"/>
</dbReference>
<proteinExistence type="predicted"/>
<sequence>MQWLPYELHCHTFHSDGKQSLAELASAAKALGLSGAALTDHNTMTGLAGRETVFRETGVHIIPGLEWTTFFGHMLTLGIREYVDWRGLSPFHIHRGIDGVHQQGGVVGVAHPFRVGSPMCTGCFWEFEVTDWSQVDYIEVWSGLFPSIRRNNGRAFAWWTELLNRGYRIAATSGRDWHESTEPLTEPVAATFLGMDGDAADGKAIEAIQRGTIAVSMGPRPDLFVHDPANGSLWGIGDTAVLSRGSQGNVQVIVGTDFKAREGHWELAGSTLKLRLVSNKGELAELQVTREQPQASVTLSLAGVIWLRAELIGVFCGAHTMIGFTNAIFVEEVD</sequence>
<dbReference type="Proteomes" id="UP000215509">
    <property type="component" value="Unassembled WGS sequence"/>
</dbReference>
<accession>A0A229UWD6</accession>
<dbReference type="AlphaFoldDB" id="A0A229UWD6"/>
<feature type="domain" description="Polymerase/histidinol phosphatase N-terminal" evidence="1">
    <location>
        <begin position="6"/>
        <end position="71"/>
    </location>
</feature>
<dbReference type="InterPro" id="IPR052018">
    <property type="entry name" value="PHP_domain"/>
</dbReference>
<evidence type="ECO:0000313" key="2">
    <source>
        <dbReference type="EMBL" id="OXM87670.1"/>
    </source>
</evidence>
<evidence type="ECO:0000313" key="3">
    <source>
        <dbReference type="Proteomes" id="UP000215509"/>
    </source>
</evidence>
<reference evidence="2 3" key="1">
    <citation type="submission" date="2017-07" db="EMBL/GenBank/DDBJ databases">
        <title>Genome sequencing and assembly of Paenibacillus rigui.</title>
        <authorList>
            <person name="Mayilraj S."/>
        </authorList>
    </citation>
    <scope>NUCLEOTIDE SEQUENCE [LARGE SCALE GENOMIC DNA]</scope>
    <source>
        <strain evidence="2 3">JCM 16352</strain>
    </source>
</reference>
<evidence type="ECO:0000259" key="1">
    <source>
        <dbReference type="SMART" id="SM00481"/>
    </source>
</evidence>
<organism evidence="2 3">
    <name type="scientific">Paenibacillus rigui</name>
    <dbReference type="NCBI Taxonomy" id="554312"/>
    <lineage>
        <taxon>Bacteria</taxon>
        <taxon>Bacillati</taxon>
        <taxon>Bacillota</taxon>
        <taxon>Bacilli</taxon>
        <taxon>Bacillales</taxon>
        <taxon>Paenibacillaceae</taxon>
        <taxon>Paenibacillus</taxon>
    </lineage>
</organism>
<dbReference type="GO" id="GO:0004534">
    <property type="term" value="F:5'-3' RNA exonuclease activity"/>
    <property type="evidence" value="ECO:0007669"/>
    <property type="project" value="TreeGrafter"/>
</dbReference>
<dbReference type="SMART" id="SM00481">
    <property type="entry name" value="POLIIIAc"/>
    <property type="match status" value="1"/>
</dbReference>
<dbReference type="Gene3D" id="3.20.20.140">
    <property type="entry name" value="Metal-dependent hydrolases"/>
    <property type="match status" value="1"/>
</dbReference>
<keyword evidence="3" id="KW-1185">Reference proteome</keyword>
<dbReference type="EMBL" id="NMQW01000003">
    <property type="protein sequence ID" value="OXM87670.1"/>
    <property type="molecule type" value="Genomic_DNA"/>
</dbReference>
<gene>
    <name evidence="2" type="ORF">CF651_03890</name>
</gene>
<dbReference type="InterPro" id="IPR003141">
    <property type="entry name" value="Pol/His_phosphatase_N"/>
</dbReference>